<keyword evidence="6" id="KW-0150">Chloroplast</keyword>
<sequence length="64" mass="7489">MSKLKVRKAARKRYKLISNKMFLRKKAFKSHLLEKKSTKQKRNLANVIIVSKADSKAIKKMLIC</sequence>
<keyword evidence="3 5" id="KW-0687">Ribonucleoprotein</keyword>
<comment type="similarity">
    <text evidence="1 5">Belongs to the bacterial ribosomal protein bL35 family.</text>
</comment>
<proteinExistence type="inferred from homology"/>
<dbReference type="PANTHER" id="PTHR33343">
    <property type="entry name" value="54S RIBOSOMAL PROTEIN BL35M"/>
    <property type="match status" value="1"/>
</dbReference>
<evidence type="ECO:0000256" key="1">
    <source>
        <dbReference type="ARBA" id="ARBA00006598"/>
    </source>
</evidence>
<accession>A0A8E5XRC2</accession>
<dbReference type="AlphaFoldDB" id="A0A8E5XRC2"/>
<dbReference type="GO" id="GO:0003735">
    <property type="term" value="F:structural constituent of ribosome"/>
    <property type="evidence" value="ECO:0007669"/>
    <property type="project" value="InterPro"/>
</dbReference>
<dbReference type="Pfam" id="PF01632">
    <property type="entry name" value="Ribosomal_L35p"/>
    <property type="match status" value="1"/>
</dbReference>
<dbReference type="InterPro" id="IPR001706">
    <property type="entry name" value="Ribosomal_bL35"/>
</dbReference>
<dbReference type="EMBL" id="MW762687">
    <property type="protein sequence ID" value="QVJ99592.1"/>
    <property type="molecule type" value="Genomic_DNA"/>
</dbReference>
<reference evidence="6" key="1">
    <citation type="submission" date="2021-03" db="EMBL/GenBank/DDBJ databases">
        <title>The complete chloroplast genome of Ishige okamurae.</title>
        <authorList>
            <person name="Wang X."/>
        </authorList>
    </citation>
    <scope>NUCLEOTIDE SEQUENCE</scope>
</reference>
<dbReference type="GeneID" id="68216428"/>
<keyword evidence="6" id="KW-0934">Plastid</keyword>
<organism evidence="6">
    <name type="scientific">Ishige okamurae</name>
    <dbReference type="NCBI Taxonomy" id="233772"/>
    <lineage>
        <taxon>Eukaryota</taxon>
        <taxon>Sar</taxon>
        <taxon>Stramenopiles</taxon>
        <taxon>Ochrophyta</taxon>
        <taxon>PX clade</taxon>
        <taxon>Phaeophyceae</taxon>
        <taxon>Ectocarpales</taxon>
        <taxon>Ishigeaceae</taxon>
        <taxon>Ishige</taxon>
    </lineage>
</organism>
<evidence type="ECO:0000256" key="5">
    <source>
        <dbReference type="HAMAP-Rule" id="MF_00514"/>
    </source>
</evidence>
<dbReference type="GO" id="GO:0006412">
    <property type="term" value="P:translation"/>
    <property type="evidence" value="ECO:0007669"/>
    <property type="project" value="UniProtKB-UniRule"/>
</dbReference>
<dbReference type="RefSeq" id="YP_010185248.1">
    <property type="nucleotide sequence ID" value="NC_058314.1"/>
</dbReference>
<dbReference type="NCBIfam" id="TIGR00001">
    <property type="entry name" value="rpmI_bact"/>
    <property type="match status" value="1"/>
</dbReference>
<keyword evidence="2 5" id="KW-0689">Ribosomal protein</keyword>
<dbReference type="GO" id="GO:0009507">
    <property type="term" value="C:chloroplast"/>
    <property type="evidence" value="ECO:0007669"/>
    <property type="project" value="UniProtKB-SubCell"/>
</dbReference>
<protein>
    <recommendedName>
        <fullName evidence="4 5">Large ribosomal subunit protein bL35c</fullName>
    </recommendedName>
</protein>
<dbReference type="InterPro" id="IPR018265">
    <property type="entry name" value="Ribosomal_bL35_CS"/>
</dbReference>
<dbReference type="FunFam" id="4.10.410.60:FF:000001">
    <property type="entry name" value="50S ribosomal protein L35"/>
    <property type="match status" value="1"/>
</dbReference>
<dbReference type="HAMAP" id="MF_00514">
    <property type="entry name" value="Ribosomal_bL35"/>
    <property type="match status" value="1"/>
</dbReference>
<comment type="subcellular location">
    <subcellularLocation>
        <location evidence="5">Plastid</location>
        <location evidence="5">Chloroplast</location>
    </subcellularLocation>
</comment>
<name>A0A8E5XRC2_9PHAE</name>
<evidence type="ECO:0000256" key="2">
    <source>
        <dbReference type="ARBA" id="ARBA00022980"/>
    </source>
</evidence>
<evidence type="ECO:0000256" key="3">
    <source>
        <dbReference type="ARBA" id="ARBA00023274"/>
    </source>
</evidence>
<evidence type="ECO:0000313" key="6">
    <source>
        <dbReference type="EMBL" id="QVJ99592.1"/>
    </source>
</evidence>
<gene>
    <name evidence="5 6" type="primary">rpl35</name>
</gene>
<dbReference type="PROSITE" id="PS00936">
    <property type="entry name" value="RIBOSOMAL_L35"/>
    <property type="match status" value="1"/>
</dbReference>
<evidence type="ECO:0000256" key="4">
    <source>
        <dbReference type="ARBA" id="ARBA00072523"/>
    </source>
</evidence>
<geneLocation type="chloroplast" evidence="6"/>
<dbReference type="InterPro" id="IPR021137">
    <property type="entry name" value="Ribosomal_bL35-like"/>
</dbReference>
<dbReference type="GO" id="GO:0015934">
    <property type="term" value="C:large ribosomal subunit"/>
    <property type="evidence" value="ECO:0007669"/>
    <property type="project" value="TreeGrafter"/>
</dbReference>
<dbReference type="PANTHER" id="PTHR33343:SF1">
    <property type="entry name" value="LARGE RIBOSOMAL SUBUNIT PROTEIN BL35M"/>
    <property type="match status" value="1"/>
</dbReference>